<dbReference type="Proteomes" id="UP000639396">
    <property type="component" value="Unassembled WGS sequence"/>
</dbReference>
<name>A0A927C6P5_9BACL</name>
<feature type="domain" description="LamG-like jellyroll fold" evidence="3">
    <location>
        <begin position="490"/>
        <end position="634"/>
    </location>
</feature>
<proteinExistence type="predicted"/>
<dbReference type="Gene3D" id="2.60.120.200">
    <property type="match status" value="2"/>
</dbReference>
<comment type="caution">
    <text evidence="4">The sequence shown here is derived from an EMBL/GenBank/DDBJ whole genome shotgun (WGS) entry which is preliminary data.</text>
</comment>
<keyword evidence="5" id="KW-1185">Reference proteome</keyword>
<dbReference type="InterPro" id="IPR013320">
    <property type="entry name" value="ConA-like_dom_sf"/>
</dbReference>
<reference evidence="4" key="1">
    <citation type="submission" date="2020-09" db="EMBL/GenBank/DDBJ databases">
        <title>A novel bacterium of genus Paenibacillus, isolated from South China Sea.</title>
        <authorList>
            <person name="Huang H."/>
            <person name="Mo K."/>
            <person name="Hu Y."/>
        </authorList>
    </citation>
    <scope>NUCLEOTIDE SEQUENCE</scope>
    <source>
        <strain evidence="4">IB182363</strain>
    </source>
</reference>
<evidence type="ECO:0000256" key="2">
    <source>
        <dbReference type="ARBA" id="ARBA00023157"/>
    </source>
</evidence>
<evidence type="ECO:0000313" key="4">
    <source>
        <dbReference type="EMBL" id="MBD2862215.1"/>
    </source>
</evidence>
<dbReference type="Pfam" id="PF13385">
    <property type="entry name" value="Laminin_G_3"/>
    <property type="match status" value="2"/>
</dbReference>
<dbReference type="SMART" id="SM00560">
    <property type="entry name" value="LamGL"/>
    <property type="match status" value="1"/>
</dbReference>
<keyword evidence="1" id="KW-0732">Signal</keyword>
<dbReference type="Gene3D" id="2.120.10.10">
    <property type="match status" value="1"/>
</dbReference>
<keyword evidence="2" id="KW-1015">Disulfide bond</keyword>
<accession>A0A927C6P5</accession>
<protein>
    <recommendedName>
        <fullName evidence="3">LamG-like jellyroll fold domain-containing protein</fullName>
    </recommendedName>
</protein>
<dbReference type="AlphaFoldDB" id="A0A927C6P5"/>
<gene>
    <name evidence="4" type="ORF">IDH45_09490</name>
</gene>
<dbReference type="InterPro" id="IPR036278">
    <property type="entry name" value="Sialidase_sf"/>
</dbReference>
<dbReference type="RefSeq" id="WP_190926911.1">
    <property type="nucleotide sequence ID" value="NZ_JACXJA010000009.1"/>
</dbReference>
<dbReference type="InterPro" id="IPR006558">
    <property type="entry name" value="LamG-like"/>
</dbReference>
<evidence type="ECO:0000256" key="1">
    <source>
        <dbReference type="ARBA" id="ARBA00022729"/>
    </source>
</evidence>
<evidence type="ECO:0000313" key="5">
    <source>
        <dbReference type="Proteomes" id="UP000639396"/>
    </source>
</evidence>
<sequence>MKLQLRSMKKLLLVLTFLAVTIVTLFNNQTLWSQKPSDKPIDPGIPAEIYDSEFSRTLVSQIDFSDASTRVYLGSPSIVRVDENTLLASHDYFGPSDPSQKTSIFRSEDNGQSWVKAALLDQMYYGKLFMHEGAVYLFGVSGKPFKSIVIRKSVDRGSTWTTPSDSKSGLLFTANGTNGTDGYQTAPTSVIIANGRIYRAFEAAGPPYEWPKHFKAMVVSAPANADLLDAANWTKTNELSYNPDWTPASWNSTKPGWLEGNIVQAPNGELWNVLRVNSTPISGKAAIVKLSADNSSVSFDPATGFIDFPGGMSKFTLLYDEPSGTYLSLVNNNTAPSKADQRNVLSLYASADLVHWNHVRQLISDDSGLSDLNSIAKVGFQYVDWQIDGEDIIYAVRTSFDGADTYHNSNRITFHRFKNFRSYMDPPRGAWSFNEASGSLVSDSSRFGVTGTVYGATRTSGYMEGALSFNGIDQYVDLGNTLKSALNNASAVTIAGWINNRWLPAESEGEWMFATNAANKKAGAEVLLRANHIRVGGRSGADENYEYKDYAFTSTAQWHHVAGIIDYKNNSIQLYIDGVPQIPVKDRKIAFGSQAYHPGSSEHPDTIGKSSANGGFFDGLIDEVKVYGRALSPNEIYGLAYDGLKGYWKFNEGSGTKAPDSSDSELNGKIMGASWLSGEQGQGLRFDGNVDYVDLDYKIGAALNGSPSIAFSGWINERVLSNSGGRTLFGTRINGATAGYELVVLNNSIRVAGRSTPADPYSSKDFAYQPSGTWRHIVGILDINGEDIKLYVDGVEQQPVSGSVSFGRSVYERFLPTQPDAISRSPAGTSYFTGMMDHVMIFGKTLTSLEVEHLYQQQKNIHRIGPMDEYPMRASANFRK</sequence>
<evidence type="ECO:0000259" key="3">
    <source>
        <dbReference type="SMART" id="SM00560"/>
    </source>
</evidence>
<dbReference type="SUPFAM" id="SSF50939">
    <property type="entry name" value="Sialidases"/>
    <property type="match status" value="1"/>
</dbReference>
<dbReference type="CDD" id="cd15482">
    <property type="entry name" value="Sialidase_non-viral"/>
    <property type="match status" value="1"/>
</dbReference>
<organism evidence="4 5">
    <name type="scientific">Paenibacillus oceani</name>
    <dbReference type="NCBI Taxonomy" id="2772510"/>
    <lineage>
        <taxon>Bacteria</taxon>
        <taxon>Bacillati</taxon>
        <taxon>Bacillota</taxon>
        <taxon>Bacilli</taxon>
        <taxon>Bacillales</taxon>
        <taxon>Paenibacillaceae</taxon>
        <taxon>Paenibacillus</taxon>
    </lineage>
</organism>
<dbReference type="EMBL" id="JACXJA010000009">
    <property type="protein sequence ID" value="MBD2862215.1"/>
    <property type="molecule type" value="Genomic_DNA"/>
</dbReference>
<dbReference type="SUPFAM" id="SSF49899">
    <property type="entry name" value="Concanavalin A-like lectins/glucanases"/>
    <property type="match status" value="2"/>
</dbReference>